<proteinExistence type="predicted"/>
<accession>A0AA96LHY5</accession>
<sequence>MLTAAKYALLLLLFLLLFASLRGFLHLFIGERKARLRLIHSRSSPWEHKVAGWAEKLQGWTAHLKDLLESNRTRMSVRMFLGVSFLLLLGGFSCGFLLFYNIKGVLSLTAILGALPYLLMRMRLISLQLKTRLDFLPAVEVFYQCYVLSAHPNIRNVLRTALADDRIRYPLKPVFEQLHLNLSTSREAEDSLRIFALTLGHHWGDYFVSIIRIGMLEGNDVSANLRDLVMDMRRAQLFDQNERTRLMEIRIASFSPLLFLGVFLFVNFKINYNNAYTYYVLDPGGRNMLLDAGLMIFASFLMGLYLSMKRM</sequence>
<keyword evidence="1" id="KW-1133">Transmembrane helix</keyword>
<feature type="transmembrane region" description="Helical" evidence="1">
    <location>
        <begin position="288"/>
        <end position="306"/>
    </location>
</feature>
<feature type="transmembrane region" description="Helical" evidence="1">
    <location>
        <begin position="105"/>
        <end position="122"/>
    </location>
</feature>
<keyword evidence="3" id="KW-1185">Reference proteome</keyword>
<dbReference type="RefSeq" id="WP_315606217.1">
    <property type="nucleotide sequence ID" value="NZ_CP130318.1"/>
</dbReference>
<evidence type="ECO:0000313" key="3">
    <source>
        <dbReference type="Proteomes" id="UP001305702"/>
    </source>
</evidence>
<protein>
    <recommendedName>
        <fullName evidence="4">Type II secretion system protein GspF domain-containing protein</fullName>
    </recommendedName>
</protein>
<name>A0AA96LHY5_9BACL</name>
<dbReference type="Proteomes" id="UP001305702">
    <property type="component" value="Chromosome"/>
</dbReference>
<evidence type="ECO:0000313" key="2">
    <source>
        <dbReference type="EMBL" id="WNQ12440.1"/>
    </source>
</evidence>
<dbReference type="AlphaFoldDB" id="A0AA96LHY5"/>
<reference evidence="2 3" key="1">
    <citation type="submission" date="2022-02" db="EMBL/GenBank/DDBJ databases">
        <title>Paenibacillus sp. MBLB1776 Whole Genome Shotgun Sequencing.</title>
        <authorList>
            <person name="Hwang C.Y."/>
            <person name="Cho E.-S."/>
            <person name="Seo M.-J."/>
        </authorList>
    </citation>
    <scope>NUCLEOTIDE SEQUENCE [LARGE SCALE GENOMIC DNA]</scope>
    <source>
        <strain evidence="2 3">MBLB1776</strain>
    </source>
</reference>
<keyword evidence="1" id="KW-0472">Membrane</keyword>
<feature type="transmembrane region" description="Helical" evidence="1">
    <location>
        <begin position="249"/>
        <end position="268"/>
    </location>
</feature>
<dbReference type="KEGG" id="paun:MJA45_05150"/>
<feature type="transmembrane region" description="Helical" evidence="1">
    <location>
        <begin position="79"/>
        <end position="99"/>
    </location>
</feature>
<feature type="transmembrane region" description="Helical" evidence="1">
    <location>
        <begin position="6"/>
        <end position="29"/>
    </location>
</feature>
<evidence type="ECO:0008006" key="4">
    <source>
        <dbReference type="Google" id="ProtNLM"/>
    </source>
</evidence>
<gene>
    <name evidence="2" type="ORF">MJA45_05150</name>
</gene>
<keyword evidence="1" id="KW-0812">Transmembrane</keyword>
<organism evidence="2 3">
    <name type="scientific">Paenibacillus aurantius</name>
    <dbReference type="NCBI Taxonomy" id="2918900"/>
    <lineage>
        <taxon>Bacteria</taxon>
        <taxon>Bacillati</taxon>
        <taxon>Bacillota</taxon>
        <taxon>Bacilli</taxon>
        <taxon>Bacillales</taxon>
        <taxon>Paenibacillaceae</taxon>
        <taxon>Paenibacillus</taxon>
    </lineage>
</organism>
<dbReference type="EMBL" id="CP130318">
    <property type="protein sequence ID" value="WNQ12440.1"/>
    <property type="molecule type" value="Genomic_DNA"/>
</dbReference>
<evidence type="ECO:0000256" key="1">
    <source>
        <dbReference type="SAM" id="Phobius"/>
    </source>
</evidence>